<dbReference type="EMBL" id="BSEV01000014">
    <property type="protein sequence ID" value="GLK12098.1"/>
    <property type="molecule type" value="Genomic_DNA"/>
</dbReference>
<name>A0A9W6I6J9_9ACTN</name>
<proteinExistence type="predicted"/>
<protein>
    <submittedName>
        <fullName evidence="1">Uncharacterized protein</fullName>
    </submittedName>
</protein>
<comment type="caution">
    <text evidence="1">The sequence shown here is derived from an EMBL/GenBank/DDBJ whole genome shotgun (WGS) entry which is preliminary data.</text>
</comment>
<dbReference type="AlphaFoldDB" id="A0A9W6I6J9"/>
<keyword evidence="2" id="KW-1185">Reference proteome</keyword>
<reference evidence="1" key="2">
    <citation type="submission" date="2023-01" db="EMBL/GenBank/DDBJ databases">
        <authorList>
            <person name="Sun Q."/>
            <person name="Evtushenko L."/>
        </authorList>
    </citation>
    <scope>NUCLEOTIDE SEQUENCE</scope>
    <source>
        <strain evidence="1">VKM Ac-2007</strain>
    </source>
</reference>
<evidence type="ECO:0000313" key="2">
    <source>
        <dbReference type="Proteomes" id="UP001143474"/>
    </source>
</evidence>
<reference evidence="1" key="1">
    <citation type="journal article" date="2014" name="Int. J. Syst. Evol. Microbiol.">
        <title>Complete genome sequence of Corynebacterium casei LMG S-19264T (=DSM 44701T), isolated from a smear-ripened cheese.</title>
        <authorList>
            <consortium name="US DOE Joint Genome Institute (JGI-PGF)"/>
            <person name="Walter F."/>
            <person name="Albersmeier A."/>
            <person name="Kalinowski J."/>
            <person name="Ruckert C."/>
        </authorList>
    </citation>
    <scope>NUCLEOTIDE SEQUENCE</scope>
    <source>
        <strain evidence="1">VKM Ac-2007</strain>
    </source>
</reference>
<evidence type="ECO:0000313" key="1">
    <source>
        <dbReference type="EMBL" id="GLK12098.1"/>
    </source>
</evidence>
<accession>A0A9W6I6J9</accession>
<organism evidence="1 2">
    <name type="scientific">Streptosporangium carneum</name>
    <dbReference type="NCBI Taxonomy" id="47481"/>
    <lineage>
        <taxon>Bacteria</taxon>
        <taxon>Bacillati</taxon>
        <taxon>Actinomycetota</taxon>
        <taxon>Actinomycetes</taxon>
        <taxon>Streptosporangiales</taxon>
        <taxon>Streptosporangiaceae</taxon>
        <taxon>Streptosporangium</taxon>
    </lineage>
</organism>
<sequence>MGSGVTVMRMLLADSAGWHGRGVHGGDERGVAFRGRSRPGGVGAAADPFGSQAPRAASAIFTLRSQIFTVTYLDSKWGDMLGQCCFRGVIGMSKRRNRVSLVSRRSDSPRLSVRILGRCRVPRDASPAGVSVTGERGARAFFAFGEFDADGLVRRRRARGPAAPRAPRPA</sequence>
<dbReference type="Proteomes" id="UP001143474">
    <property type="component" value="Unassembled WGS sequence"/>
</dbReference>
<gene>
    <name evidence="1" type="ORF">GCM10017600_55060</name>
</gene>